<dbReference type="RefSeq" id="WP_309811486.1">
    <property type="nucleotide sequence ID" value="NZ_JBDXMX010000003.1"/>
</dbReference>
<proteinExistence type="predicted"/>
<protein>
    <recommendedName>
        <fullName evidence="3">DUF559 domain-containing protein</fullName>
    </recommendedName>
</protein>
<evidence type="ECO:0000313" key="1">
    <source>
        <dbReference type="EMBL" id="MEO9247764.1"/>
    </source>
</evidence>
<comment type="caution">
    <text evidence="1">The sequence shown here is derived from an EMBL/GenBank/DDBJ whole genome shotgun (WGS) entry which is preliminary data.</text>
</comment>
<dbReference type="Proteomes" id="UP001484097">
    <property type="component" value="Unassembled WGS sequence"/>
</dbReference>
<keyword evidence="2" id="KW-1185">Reference proteome</keyword>
<dbReference type="EMBL" id="JBDXMX010000003">
    <property type="protein sequence ID" value="MEO9247764.1"/>
    <property type="molecule type" value="Genomic_DNA"/>
</dbReference>
<name>A0ABV0IJD8_9MICC</name>
<gene>
    <name evidence="1" type="ORF">ABDK96_08740</name>
</gene>
<accession>A0ABV0IJD8</accession>
<dbReference type="InterPro" id="IPR011335">
    <property type="entry name" value="Restrct_endonuc-II-like"/>
</dbReference>
<evidence type="ECO:0008006" key="3">
    <source>
        <dbReference type="Google" id="ProtNLM"/>
    </source>
</evidence>
<dbReference type="SUPFAM" id="SSF52980">
    <property type="entry name" value="Restriction endonuclease-like"/>
    <property type="match status" value="1"/>
</dbReference>
<sequence length="328" mass="36777">MDVAQETDESEGPEDRAYPGGFDKVVFTAAEARAAGVTDYQLRHPALVTATRGIRFWDVGERPWAQMVQAVSSLPGDHYLSHSTAARLWGLWMPASLEEDLPIHITGRKGVAGSRRRPGIVGHKAKLHPSDVVEVDGLRLTTPERTWLDLATQIHDPLRLVAAGDALLQRQDGPMRGVEVLGRLHPLATLADIDAAMARRRRTKGINAARHARELIRAEVDSAAETRVRMIICQAGLPEPVVNQEVWLSPTLKRRPDLHYPGWRIAIQYDGRHHGENTQLNRDIHRDSDFTDHGWESVKVADDLYTARGEQLFLGRLRRAIQRQTSRD</sequence>
<evidence type="ECO:0000313" key="2">
    <source>
        <dbReference type="Proteomes" id="UP001484097"/>
    </source>
</evidence>
<reference evidence="1 2" key="1">
    <citation type="submission" date="2024-05" db="EMBL/GenBank/DDBJ databases">
        <authorList>
            <person name="Yi C."/>
        </authorList>
    </citation>
    <scope>NUCLEOTIDE SEQUENCE [LARGE SCALE GENOMIC DNA]</scope>
    <source>
        <strain evidence="1 2">XS13</strain>
    </source>
</reference>
<organism evidence="1 2">
    <name type="scientific">Citricoccus nitrophenolicus</name>
    <dbReference type="NCBI Taxonomy" id="863575"/>
    <lineage>
        <taxon>Bacteria</taxon>
        <taxon>Bacillati</taxon>
        <taxon>Actinomycetota</taxon>
        <taxon>Actinomycetes</taxon>
        <taxon>Micrococcales</taxon>
        <taxon>Micrococcaceae</taxon>
        <taxon>Citricoccus</taxon>
    </lineage>
</organism>